<reference evidence="4 5" key="1">
    <citation type="submission" date="2022-11" db="EMBL/GenBank/DDBJ databases">
        <title>Nonomuraea corallina sp. nov., a new species of the genus Nonomuraea isolated from sea side sediment in Thai sea.</title>
        <authorList>
            <person name="Ngamcharungchit C."/>
            <person name="Matsumoto A."/>
            <person name="Suriyachadkun C."/>
            <person name="Panbangred W."/>
            <person name="Inahashi Y."/>
            <person name="Intra B."/>
        </authorList>
    </citation>
    <scope>NUCLEOTIDE SEQUENCE [LARGE SCALE GENOMIC DNA]</scope>
    <source>
        <strain evidence="4 5">DSM 43553</strain>
    </source>
</reference>
<feature type="domain" description="SbsA Ig-like" evidence="3">
    <location>
        <begin position="81"/>
        <end position="179"/>
    </location>
</feature>
<gene>
    <name evidence="4" type="ORF">OUY24_19195</name>
</gene>
<name>A0ABT4SZT7_9ACTN</name>
<dbReference type="RefSeq" id="WP_271277209.1">
    <property type="nucleotide sequence ID" value="NZ_BAABFD010000038.1"/>
</dbReference>
<dbReference type="Pfam" id="PF13205">
    <property type="entry name" value="Big_5"/>
    <property type="match status" value="2"/>
</dbReference>
<evidence type="ECO:0000256" key="2">
    <source>
        <dbReference type="SAM" id="MobiDB-lite"/>
    </source>
</evidence>
<dbReference type="EMBL" id="JAPNUD010000049">
    <property type="protein sequence ID" value="MDA0642759.1"/>
    <property type="molecule type" value="Genomic_DNA"/>
</dbReference>
<dbReference type="Proteomes" id="UP001212498">
    <property type="component" value="Unassembled WGS sequence"/>
</dbReference>
<evidence type="ECO:0000313" key="4">
    <source>
        <dbReference type="EMBL" id="MDA0642759.1"/>
    </source>
</evidence>
<feature type="domain" description="SbsA Ig-like" evidence="3">
    <location>
        <begin position="184"/>
        <end position="278"/>
    </location>
</feature>
<sequence>MSEVMRFYYEGEPEPQMSEEWEAFMNDPDRFRGYPALPDPEDITAEELLEQLQAVDTRSVRDSNDPLLSVPPEQIDPPVEDTDPPTVVASGPEKDAAGVHPKAEIWAVFSESVTEARMELKGPDGSPVAGTSQQENEDIAAFLPEQPLAVDTRYTVEVSGAKDAAGNVMSGPHTWSFTTGADVPTVSGFEPGRDATDAPPDIKVMMTINEAVTDVQVIIKDPSDTAAQGTLSSDNGNTLWTFTPAAPLAASTVYRVEVSGAKNDSGNVMAPYTWSFTTGETSPTEHKAAG</sequence>
<evidence type="ECO:0000256" key="1">
    <source>
        <dbReference type="ARBA" id="ARBA00022729"/>
    </source>
</evidence>
<keyword evidence="5" id="KW-1185">Reference proteome</keyword>
<organism evidence="4 5">
    <name type="scientific">Nonomuraea ferruginea</name>
    <dbReference type="NCBI Taxonomy" id="46174"/>
    <lineage>
        <taxon>Bacteria</taxon>
        <taxon>Bacillati</taxon>
        <taxon>Actinomycetota</taxon>
        <taxon>Actinomycetes</taxon>
        <taxon>Streptosporangiales</taxon>
        <taxon>Streptosporangiaceae</taxon>
        <taxon>Nonomuraea</taxon>
    </lineage>
</organism>
<keyword evidence="1" id="KW-0732">Signal</keyword>
<comment type="caution">
    <text evidence="4">The sequence shown here is derived from an EMBL/GenBank/DDBJ whole genome shotgun (WGS) entry which is preliminary data.</text>
</comment>
<feature type="region of interest" description="Disordered" evidence="2">
    <location>
        <begin position="54"/>
        <end position="86"/>
    </location>
</feature>
<dbReference type="Gene3D" id="2.60.40.1220">
    <property type="match status" value="2"/>
</dbReference>
<accession>A0ABT4SZT7</accession>
<proteinExistence type="predicted"/>
<dbReference type="InterPro" id="IPR014755">
    <property type="entry name" value="Cu-Rt/internalin_Ig-like"/>
</dbReference>
<protein>
    <submittedName>
        <fullName evidence="4">Ig-like domain-containing protein</fullName>
    </submittedName>
</protein>
<dbReference type="InterPro" id="IPR032812">
    <property type="entry name" value="SbsA_Ig"/>
</dbReference>
<evidence type="ECO:0000259" key="3">
    <source>
        <dbReference type="Pfam" id="PF13205"/>
    </source>
</evidence>
<evidence type="ECO:0000313" key="5">
    <source>
        <dbReference type="Proteomes" id="UP001212498"/>
    </source>
</evidence>